<evidence type="ECO:0000313" key="2">
    <source>
        <dbReference type="Proteomes" id="UP000551758"/>
    </source>
</evidence>
<name>A0A7J7E6Z9_DICBM</name>
<protein>
    <submittedName>
        <fullName evidence="1">Uncharacterized protein</fullName>
    </submittedName>
</protein>
<comment type="caution">
    <text evidence="1">The sequence shown here is derived from an EMBL/GenBank/DDBJ whole genome shotgun (WGS) entry which is preliminary data.</text>
</comment>
<proteinExistence type="predicted"/>
<accession>A0A7J7E6Z9</accession>
<reference evidence="1 2" key="1">
    <citation type="journal article" date="2020" name="Mol. Biol. Evol.">
        <title>Interspecific Gene Flow and the Evolution of Specialization in Black and White Rhinoceros.</title>
        <authorList>
            <person name="Moodley Y."/>
            <person name="Westbury M.V."/>
            <person name="Russo I.M."/>
            <person name="Gopalakrishnan S."/>
            <person name="Rakotoarivelo A."/>
            <person name="Olsen R.A."/>
            <person name="Prost S."/>
            <person name="Tunstall T."/>
            <person name="Ryder O.A."/>
            <person name="Dalen L."/>
            <person name="Bruford M.W."/>
        </authorList>
    </citation>
    <scope>NUCLEOTIDE SEQUENCE [LARGE SCALE GENOMIC DNA]</scope>
    <source>
        <strain evidence="1">SBR-YM</strain>
        <tissue evidence="1">Skin</tissue>
    </source>
</reference>
<sequence>MALAFVSRNISSFTTFMVNYSASDISHRVLDQLFTRSCPPSSIPSDALIASFTAGDIFPYSSQEGRAQDHLKMAFSSLVGTCQGRISGSSCTIPASG</sequence>
<dbReference type="AlphaFoldDB" id="A0A7J7E6Z9"/>
<gene>
    <name evidence="1" type="ORF">HPG69_008184</name>
</gene>
<dbReference type="Proteomes" id="UP000551758">
    <property type="component" value="Unassembled WGS sequence"/>
</dbReference>
<organism evidence="1 2">
    <name type="scientific">Diceros bicornis minor</name>
    <name type="common">South-central black rhinoceros</name>
    <dbReference type="NCBI Taxonomy" id="77932"/>
    <lineage>
        <taxon>Eukaryota</taxon>
        <taxon>Metazoa</taxon>
        <taxon>Chordata</taxon>
        <taxon>Craniata</taxon>
        <taxon>Vertebrata</taxon>
        <taxon>Euteleostomi</taxon>
        <taxon>Mammalia</taxon>
        <taxon>Eutheria</taxon>
        <taxon>Laurasiatheria</taxon>
        <taxon>Perissodactyla</taxon>
        <taxon>Rhinocerotidae</taxon>
        <taxon>Diceros</taxon>
    </lineage>
</organism>
<keyword evidence="2" id="KW-1185">Reference proteome</keyword>
<evidence type="ECO:0000313" key="1">
    <source>
        <dbReference type="EMBL" id="KAF5911585.1"/>
    </source>
</evidence>
<dbReference type="EMBL" id="JACDTQ010003919">
    <property type="protein sequence ID" value="KAF5911585.1"/>
    <property type="molecule type" value="Genomic_DNA"/>
</dbReference>